<feature type="transmembrane region" description="Helical" evidence="3">
    <location>
        <begin position="176"/>
        <end position="203"/>
    </location>
</feature>
<dbReference type="Pfam" id="PF01478">
    <property type="entry name" value="Peptidase_A24"/>
    <property type="match status" value="1"/>
</dbReference>
<dbReference type="GeneID" id="61529888"/>
<dbReference type="Proteomes" id="UP000078572">
    <property type="component" value="Plasmid pRI-1"/>
</dbReference>
<protein>
    <submittedName>
        <fullName evidence="5">Prepilin signal peptidase PulO-like peptidase</fullName>
    </submittedName>
</protein>
<dbReference type="RefSeq" id="WP_024979620.1">
    <property type="nucleotide sequence ID" value="NZ_CP016024.1"/>
</dbReference>
<keyword evidence="3" id="KW-0472">Membrane</keyword>
<feature type="transmembrane region" description="Helical" evidence="3">
    <location>
        <begin position="62"/>
        <end position="84"/>
    </location>
</feature>
<geneLocation type="plasmid" evidence="6">
    <name>pri-1</name>
</geneLocation>
<dbReference type="AlphaFoldDB" id="A0A192A832"/>
<feature type="transmembrane region" description="Helical" evidence="3">
    <location>
        <begin position="143"/>
        <end position="164"/>
    </location>
</feature>
<reference evidence="6" key="1">
    <citation type="submission" date="2016-06" db="EMBL/GenBank/DDBJ databases">
        <authorList>
            <person name="Xu Y."/>
            <person name="Nagy A."/>
            <person name="Yan X."/>
            <person name="Kim S.W."/>
            <person name="Haley B."/>
            <person name="Liu N.T."/>
            <person name="Nou X."/>
        </authorList>
    </citation>
    <scope>NUCLEOTIDE SEQUENCE [LARGE SCALE GENOMIC DNA]</scope>
    <source>
        <strain evidence="6">ATCC 49129</strain>
        <plasmid evidence="6">pri-1</plasmid>
    </source>
</reference>
<gene>
    <name evidence="5" type="ORF">A9Y76_28060</name>
</gene>
<name>A0A192A832_9RALS</name>
<dbReference type="PANTHER" id="PTHR30487:SF0">
    <property type="entry name" value="PREPILIN LEADER PEPTIDASE_N-METHYLTRANSFERASE-RELATED"/>
    <property type="match status" value="1"/>
</dbReference>
<dbReference type="GO" id="GO:0004190">
    <property type="term" value="F:aspartic-type endopeptidase activity"/>
    <property type="evidence" value="ECO:0007669"/>
    <property type="project" value="InterPro"/>
</dbReference>
<evidence type="ECO:0000256" key="3">
    <source>
        <dbReference type="SAM" id="Phobius"/>
    </source>
</evidence>
<dbReference type="InterPro" id="IPR000045">
    <property type="entry name" value="Prepilin_IV_endopep_pep"/>
</dbReference>
<evidence type="ECO:0000259" key="4">
    <source>
        <dbReference type="Pfam" id="PF01478"/>
    </source>
</evidence>
<evidence type="ECO:0000313" key="6">
    <source>
        <dbReference type="Proteomes" id="UP000078572"/>
    </source>
</evidence>
<accession>A0A192A832</accession>
<feature type="transmembrane region" description="Helical" evidence="3">
    <location>
        <begin position="120"/>
        <end position="137"/>
    </location>
</feature>
<dbReference type="OrthoDB" id="9789291at2"/>
<dbReference type="InterPro" id="IPR050882">
    <property type="entry name" value="Prepilin_peptidase/N-MTase"/>
</dbReference>
<keyword evidence="5" id="KW-0614">Plasmid</keyword>
<evidence type="ECO:0000256" key="2">
    <source>
        <dbReference type="RuleBase" id="RU003793"/>
    </source>
</evidence>
<evidence type="ECO:0000313" key="5">
    <source>
        <dbReference type="EMBL" id="ANJ76452.1"/>
    </source>
</evidence>
<comment type="similarity">
    <text evidence="1 2">Belongs to the peptidase A24 family.</text>
</comment>
<feature type="transmembrane region" description="Helical" evidence="3">
    <location>
        <begin position="6"/>
        <end position="27"/>
    </location>
</feature>
<feature type="transmembrane region" description="Helical" evidence="3">
    <location>
        <begin position="90"/>
        <end position="108"/>
    </location>
</feature>
<dbReference type="PRINTS" id="PR00864">
    <property type="entry name" value="PREPILNPTASE"/>
</dbReference>
<feature type="transmembrane region" description="Helical" evidence="3">
    <location>
        <begin position="223"/>
        <end position="245"/>
    </location>
</feature>
<evidence type="ECO:0000256" key="1">
    <source>
        <dbReference type="ARBA" id="ARBA00005801"/>
    </source>
</evidence>
<dbReference type="InterPro" id="IPR014032">
    <property type="entry name" value="Peptidase_A24A_bac"/>
</dbReference>
<dbReference type="EMBL" id="CP016024">
    <property type="protein sequence ID" value="ANJ76452.1"/>
    <property type="molecule type" value="Genomic_DNA"/>
</dbReference>
<keyword evidence="3" id="KW-1133">Transmembrane helix</keyword>
<dbReference type="GO" id="GO:0006465">
    <property type="term" value="P:signal peptide processing"/>
    <property type="evidence" value="ECO:0007669"/>
    <property type="project" value="TreeGrafter"/>
</dbReference>
<sequence length="246" mass="25379">MEVPVVLGATILGLVAGGCSIALAGWIPRFLEAQWSVDEDGVGEGLGVFLAALSRMKPPSTWASWSTFVVCCTLLAGAGLLAAWRWDSPATIGLFVLYAAMLATCALVDAEHQIIPDVIVLPLLWGGLLANCAGTFVPLQSAVIGAVTGYSALWGLNLLFQLTAGQSGMYKGDFKMFAAIGAWSGAPALLAVLTTALLLFALVAGVSLMARGAGRRETPFGPYLAIAGVAVLALCDTASLFGHLLP</sequence>
<keyword evidence="6" id="KW-1185">Reference proteome</keyword>
<organism evidence="5 6">
    <name type="scientific">Ralstonia insidiosa</name>
    <dbReference type="NCBI Taxonomy" id="190721"/>
    <lineage>
        <taxon>Bacteria</taxon>
        <taxon>Pseudomonadati</taxon>
        <taxon>Pseudomonadota</taxon>
        <taxon>Betaproteobacteria</taxon>
        <taxon>Burkholderiales</taxon>
        <taxon>Burkholderiaceae</taxon>
        <taxon>Ralstonia</taxon>
    </lineage>
</organism>
<keyword evidence="3" id="KW-0812">Transmembrane</keyword>
<dbReference type="PANTHER" id="PTHR30487">
    <property type="entry name" value="TYPE 4 PREPILIN-LIKE PROTEINS LEADER PEPTIDE-PROCESSING ENZYME"/>
    <property type="match status" value="1"/>
</dbReference>
<dbReference type="GO" id="GO:0005886">
    <property type="term" value="C:plasma membrane"/>
    <property type="evidence" value="ECO:0007669"/>
    <property type="project" value="TreeGrafter"/>
</dbReference>
<proteinExistence type="inferred from homology"/>
<feature type="domain" description="Prepilin type IV endopeptidase peptidase" evidence="4">
    <location>
        <begin position="97"/>
        <end position="204"/>
    </location>
</feature>
<dbReference type="Gene3D" id="1.20.120.1220">
    <property type="match status" value="1"/>
</dbReference>